<dbReference type="Proteomes" id="UP000053144">
    <property type="component" value="Chromosome 7"/>
</dbReference>
<evidence type="ECO:0000256" key="1">
    <source>
        <dbReference type="SAM" id="MobiDB-lite"/>
    </source>
</evidence>
<accession>A0A0L9V000</accession>
<feature type="compositionally biased region" description="Basic and acidic residues" evidence="1">
    <location>
        <begin position="108"/>
        <end position="122"/>
    </location>
</feature>
<evidence type="ECO:0000313" key="2">
    <source>
        <dbReference type="EMBL" id="KOM48099.1"/>
    </source>
</evidence>
<dbReference type="Gramene" id="KOM48099">
    <property type="protein sequence ID" value="KOM48099"/>
    <property type="gene ID" value="LR48_Vigan07g180300"/>
</dbReference>
<gene>
    <name evidence="2" type="ORF">LR48_Vigan07g180300</name>
</gene>
<sequence length="203" mass="23596">MCVLWSFLTLHPKHFGTYHGVERFRRPNCDHEKHELRRQQWMEEMQQRYEGELTTLGAENAVRAGTKKATEEGDKTVHVERIEGNSLLVGTGQTTCTKATKNIRVKEMREARKKQNQEVAAKKKEKYKKPSSFEERPGGSRSKELPWGLHFQQYTPLNTPQAKILQEALSVELMLMSKRRPTPYNGNSNHYLRFILQTKSTLP</sequence>
<dbReference type="EMBL" id="CM003377">
    <property type="protein sequence ID" value="KOM48099.1"/>
    <property type="molecule type" value="Genomic_DNA"/>
</dbReference>
<dbReference type="AlphaFoldDB" id="A0A0L9V000"/>
<organism evidence="2 3">
    <name type="scientific">Phaseolus angularis</name>
    <name type="common">Azuki bean</name>
    <name type="synonym">Vigna angularis</name>
    <dbReference type="NCBI Taxonomy" id="3914"/>
    <lineage>
        <taxon>Eukaryota</taxon>
        <taxon>Viridiplantae</taxon>
        <taxon>Streptophyta</taxon>
        <taxon>Embryophyta</taxon>
        <taxon>Tracheophyta</taxon>
        <taxon>Spermatophyta</taxon>
        <taxon>Magnoliopsida</taxon>
        <taxon>eudicotyledons</taxon>
        <taxon>Gunneridae</taxon>
        <taxon>Pentapetalae</taxon>
        <taxon>rosids</taxon>
        <taxon>fabids</taxon>
        <taxon>Fabales</taxon>
        <taxon>Fabaceae</taxon>
        <taxon>Papilionoideae</taxon>
        <taxon>50 kb inversion clade</taxon>
        <taxon>NPAAA clade</taxon>
        <taxon>indigoferoid/millettioid clade</taxon>
        <taxon>Phaseoleae</taxon>
        <taxon>Vigna</taxon>
    </lineage>
</organism>
<proteinExistence type="predicted"/>
<name>A0A0L9V000_PHAAN</name>
<evidence type="ECO:0000313" key="3">
    <source>
        <dbReference type="Proteomes" id="UP000053144"/>
    </source>
</evidence>
<feature type="compositionally biased region" description="Basic and acidic residues" evidence="1">
    <location>
        <begin position="131"/>
        <end position="144"/>
    </location>
</feature>
<reference evidence="3" key="1">
    <citation type="journal article" date="2015" name="Proc. Natl. Acad. Sci. U.S.A.">
        <title>Genome sequencing of adzuki bean (Vigna angularis) provides insight into high starch and low fat accumulation and domestication.</title>
        <authorList>
            <person name="Yang K."/>
            <person name="Tian Z."/>
            <person name="Chen C."/>
            <person name="Luo L."/>
            <person name="Zhao B."/>
            <person name="Wang Z."/>
            <person name="Yu L."/>
            <person name="Li Y."/>
            <person name="Sun Y."/>
            <person name="Li W."/>
            <person name="Chen Y."/>
            <person name="Li Y."/>
            <person name="Zhang Y."/>
            <person name="Ai D."/>
            <person name="Zhao J."/>
            <person name="Shang C."/>
            <person name="Ma Y."/>
            <person name="Wu B."/>
            <person name="Wang M."/>
            <person name="Gao L."/>
            <person name="Sun D."/>
            <person name="Zhang P."/>
            <person name="Guo F."/>
            <person name="Wang W."/>
            <person name="Li Y."/>
            <person name="Wang J."/>
            <person name="Varshney R.K."/>
            <person name="Wang J."/>
            <person name="Ling H.Q."/>
            <person name="Wan P."/>
        </authorList>
    </citation>
    <scope>NUCLEOTIDE SEQUENCE</scope>
    <source>
        <strain evidence="3">cv. Jingnong 6</strain>
    </source>
</reference>
<feature type="region of interest" description="Disordered" evidence="1">
    <location>
        <begin position="108"/>
        <end position="144"/>
    </location>
</feature>
<protein>
    <submittedName>
        <fullName evidence="2">Uncharacterized protein</fullName>
    </submittedName>
</protein>